<feature type="signal peptide" evidence="3">
    <location>
        <begin position="1"/>
        <end position="18"/>
    </location>
</feature>
<dbReference type="WBParaSite" id="maker-uti_cns_0005938-snap-gene-0.5-mRNA-1">
    <property type="protein sequence ID" value="maker-uti_cns_0005938-snap-gene-0.5-mRNA-1"/>
    <property type="gene ID" value="maker-uti_cns_0005938-snap-gene-0.5"/>
</dbReference>
<keyword evidence="3" id="KW-0732">Signal</keyword>
<feature type="chain" id="PRO_5009320178" evidence="3">
    <location>
        <begin position="19"/>
        <end position="1274"/>
    </location>
</feature>
<evidence type="ECO:0000256" key="3">
    <source>
        <dbReference type="SAM" id="SignalP"/>
    </source>
</evidence>
<feature type="compositionally biased region" description="Polar residues" evidence="2">
    <location>
        <begin position="950"/>
        <end position="959"/>
    </location>
</feature>
<sequence length="1274" mass="140911">MRWQFVLGLLLCAALAAARPSSQEMSEEDAKAMAALEALADMDEPEMTDEKAAELQKKFRIRSMPSELELSLLLQSTLTKAGFVKARAALQAAVADALQGILRSRRDSFPGIYIVGSYSEGWGNSLTKADGRTDAESDIDVMKLFQGRLYHIRGSCQCCDRKEKELVDCKDGHIRIGGFATNPAKASSGTPLRPAVDEVDACRVCCYPPIAPLLTHRISSSNISPSVLNTLQGELSKSPCHVVHAAPPRQAGKQLRVSTTFLEKLLLRGLSTLQGQLFVTLKYLVKKVICRKDGYNFEGLKAYHAKTITFRMLEETPAEEWRPQNFVSLIRRSLQMLLDSIDKTARWTMWMVESWSTFSCATLTLMQMIDRLPDCARTAREALRAMICLKFDDRDGAQKVLSACRRHNVSRGITWSAENLAIEATEEDVWQYLLSVDSAWKFCFRFDQRPELPFLPKVIAEYFPFDVDSYTQNAVFYVNFDALLQSLRLLLTPDDVSVRHWFQEVSWSESADIQELAVCAAFCDDSNLVQIFVEKLQRQPVLNRLQQELRIKLQATQSGGLHCMRQRPEHAQVDELRVANAHLGKIIGASNYLAGDQNRFELVHGSAKASLHAGPHRGHALKLSDSVSVFWMVFRVCLRTVMYAKSRPLGSSTCGPDIAVRFFAVRKSRSEFFADWIEASAWRRCSDDAVKSASRPTAQHWLHATAIVATIRMRCIWWSLAQKVGKVAAAGFQHYPAELLAQAALLRAHRLVSHLDHLARRHVNASVGWFGEAIVLLQLHTEAASLLEGVLHEGLLVWIGSVLVVAVDPLGVAGQDLFGANVIPGVEHLQRVGAQHSRKIGRRQDLAALPELAPALCERIVTAHGHRRPAQPRVVQHNRSLDDRPVAQAVQMQRNGRVGAFTVLATPRSEVAVQNSSKSWRRPIGRKQPPTAARDEPQSSPQRQVKKQATKSVLQDSPSKLRRGQSSRTEVVLDQAVCRIEVLERDADSIRSTLTASQSQADQLFSRLESLEEAGCERRLAALELDSRRLRRDLLRTSRNTDQLANQIVCNSLAHKVPDVSGMHSGLQTSKRGSGTAENQEATADRFQSLTEQSRYLRLRLDETEQRSRQLAAAVAALTRLVNLEQAGCDPEDLSCSSSLNCSVELNVGGDAINDCGDDRECAAAAPARDDDGYSSLAPTAMAAAAAAAAEASAGLATRFEPVSMDDFYIDDDFEVQRPSIGRVPLLCDNSSAYNIRTDYSRVVSKQSTEASPATAAALNVRINSTAHPGCSLA</sequence>
<keyword evidence="1" id="KW-0175">Coiled coil</keyword>
<evidence type="ECO:0000313" key="4">
    <source>
        <dbReference type="Proteomes" id="UP000095280"/>
    </source>
</evidence>
<dbReference type="Gene3D" id="1.10.1410.40">
    <property type="match status" value="1"/>
</dbReference>
<feature type="coiled-coil region" evidence="1">
    <location>
        <begin position="973"/>
        <end position="1014"/>
    </location>
</feature>
<evidence type="ECO:0000256" key="2">
    <source>
        <dbReference type="SAM" id="MobiDB-lite"/>
    </source>
</evidence>
<reference evidence="5" key="1">
    <citation type="submission" date="2016-11" db="UniProtKB">
        <authorList>
            <consortium name="WormBaseParasite"/>
        </authorList>
    </citation>
    <scope>IDENTIFICATION</scope>
</reference>
<protein>
    <submittedName>
        <fullName evidence="5">Mab-21 domain-containing protein</fullName>
    </submittedName>
</protein>
<accession>A0A1I8HFR6</accession>
<name>A0A1I8HFR6_9PLAT</name>
<evidence type="ECO:0000313" key="5">
    <source>
        <dbReference type="WBParaSite" id="maker-uti_cns_0005938-snap-gene-0.5-mRNA-1"/>
    </source>
</evidence>
<dbReference type="Proteomes" id="UP000095280">
    <property type="component" value="Unplaced"/>
</dbReference>
<feature type="compositionally biased region" description="Polar residues" evidence="2">
    <location>
        <begin position="1066"/>
        <end position="1083"/>
    </location>
</feature>
<keyword evidence="4" id="KW-1185">Reference proteome</keyword>
<evidence type="ECO:0000256" key="1">
    <source>
        <dbReference type="SAM" id="Coils"/>
    </source>
</evidence>
<feature type="region of interest" description="Disordered" evidence="2">
    <location>
        <begin position="912"/>
        <end position="968"/>
    </location>
</feature>
<dbReference type="AlphaFoldDB" id="A0A1I8HFR6"/>
<organism evidence="4 5">
    <name type="scientific">Macrostomum lignano</name>
    <dbReference type="NCBI Taxonomy" id="282301"/>
    <lineage>
        <taxon>Eukaryota</taxon>
        <taxon>Metazoa</taxon>
        <taxon>Spiralia</taxon>
        <taxon>Lophotrochozoa</taxon>
        <taxon>Platyhelminthes</taxon>
        <taxon>Rhabditophora</taxon>
        <taxon>Macrostomorpha</taxon>
        <taxon>Macrostomida</taxon>
        <taxon>Macrostomidae</taxon>
        <taxon>Macrostomum</taxon>
    </lineage>
</organism>
<feature type="region of interest" description="Disordered" evidence="2">
    <location>
        <begin position="1062"/>
        <end position="1083"/>
    </location>
</feature>
<proteinExistence type="predicted"/>